<accession>X0U2Q7</accession>
<feature type="non-terminal residue" evidence="1">
    <location>
        <position position="1"/>
    </location>
</feature>
<comment type="caution">
    <text evidence="1">The sequence shown here is derived from an EMBL/GenBank/DDBJ whole genome shotgun (WGS) entry which is preliminary data.</text>
</comment>
<sequence>PLEMMAALNPFLSAHSASMATKGVLPVPPDVIFPMLTT</sequence>
<dbReference type="AlphaFoldDB" id="X0U2Q7"/>
<protein>
    <submittedName>
        <fullName evidence="1">Uncharacterized protein</fullName>
    </submittedName>
</protein>
<organism evidence="1">
    <name type="scientific">marine sediment metagenome</name>
    <dbReference type="NCBI Taxonomy" id="412755"/>
    <lineage>
        <taxon>unclassified sequences</taxon>
        <taxon>metagenomes</taxon>
        <taxon>ecological metagenomes</taxon>
    </lineage>
</organism>
<evidence type="ECO:0000313" key="1">
    <source>
        <dbReference type="EMBL" id="GAF82745.1"/>
    </source>
</evidence>
<reference evidence="1" key="1">
    <citation type="journal article" date="2014" name="Front. Microbiol.">
        <title>High frequency of phylogenetically diverse reductive dehalogenase-homologous genes in deep subseafloor sedimentary metagenomes.</title>
        <authorList>
            <person name="Kawai M."/>
            <person name="Futagami T."/>
            <person name="Toyoda A."/>
            <person name="Takaki Y."/>
            <person name="Nishi S."/>
            <person name="Hori S."/>
            <person name="Arai W."/>
            <person name="Tsubouchi T."/>
            <person name="Morono Y."/>
            <person name="Uchiyama I."/>
            <person name="Ito T."/>
            <person name="Fujiyama A."/>
            <person name="Inagaki F."/>
            <person name="Takami H."/>
        </authorList>
    </citation>
    <scope>NUCLEOTIDE SEQUENCE</scope>
    <source>
        <strain evidence="1">Expedition CK06-06</strain>
    </source>
</reference>
<proteinExistence type="predicted"/>
<gene>
    <name evidence="1" type="ORF">S01H1_01772</name>
</gene>
<dbReference type="EMBL" id="BARS01000799">
    <property type="protein sequence ID" value="GAF82745.1"/>
    <property type="molecule type" value="Genomic_DNA"/>
</dbReference>
<name>X0U2Q7_9ZZZZ</name>